<evidence type="ECO:0000256" key="1">
    <source>
        <dbReference type="SAM" id="SignalP"/>
    </source>
</evidence>
<dbReference type="InterPro" id="IPR011042">
    <property type="entry name" value="6-blade_b-propeller_TolB-like"/>
</dbReference>
<evidence type="ECO:0000259" key="2">
    <source>
        <dbReference type="Pfam" id="PF00326"/>
    </source>
</evidence>
<keyword evidence="1" id="KW-0732">Signal</keyword>
<dbReference type="KEGG" id="lcic:INQ41_01315"/>
<dbReference type="PANTHER" id="PTHR11731:SF193">
    <property type="entry name" value="DIPEPTIDYL PEPTIDASE 9"/>
    <property type="match status" value="1"/>
</dbReference>
<dbReference type="InterPro" id="IPR002469">
    <property type="entry name" value="Peptidase_S9B_N"/>
</dbReference>
<evidence type="ECO:0000313" key="4">
    <source>
        <dbReference type="EMBL" id="QOW19748.1"/>
    </source>
</evidence>
<dbReference type="AlphaFoldDB" id="A0A7S6UGA5"/>
<dbReference type="InterPro" id="IPR029058">
    <property type="entry name" value="AB_hydrolase_fold"/>
</dbReference>
<dbReference type="Gene3D" id="2.140.10.30">
    <property type="entry name" value="Dipeptidylpeptidase IV, N-terminal domain"/>
    <property type="match status" value="1"/>
</dbReference>
<accession>A0A7S6UGA5</accession>
<dbReference type="Gene3D" id="2.120.10.30">
    <property type="entry name" value="TolB, C-terminal domain"/>
    <property type="match status" value="1"/>
</dbReference>
<dbReference type="GO" id="GO:0006508">
    <property type="term" value="P:proteolysis"/>
    <property type="evidence" value="ECO:0007669"/>
    <property type="project" value="InterPro"/>
</dbReference>
<dbReference type="Gene3D" id="3.40.50.1820">
    <property type="entry name" value="alpha/beta hydrolase"/>
    <property type="match status" value="1"/>
</dbReference>
<dbReference type="InterPro" id="IPR050278">
    <property type="entry name" value="Serine_Prot_S9B/DPPIV"/>
</dbReference>
<dbReference type="GO" id="GO:0008239">
    <property type="term" value="F:dipeptidyl-peptidase activity"/>
    <property type="evidence" value="ECO:0007669"/>
    <property type="project" value="TreeGrafter"/>
</dbReference>
<evidence type="ECO:0000259" key="3">
    <source>
        <dbReference type="Pfam" id="PF00930"/>
    </source>
</evidence>
<evidence type="ECO:0000313" key="5">
    <source>
        <dbReference type="Proteomes" id="UP000594059"/>
    </source>
</evidence>
<dbReference type="GO" id="GO:0008236">
    <property type="term" value="F:serine-type peptidase activity"/>
    <property type="evidence" value="ECO:0007669"/>
    <property type="project" value="InterPro"/>
</dbReference>
<dbReference type="RefSeq" id="WP_193985553.1">
    <property type="nucleotide sequence ID" value="NZ_CP063656.1"/>
</dbReference>
<sequence>MRLTSIALALALGFLTSAATAQPVAGNATPITLEQAMAGPDWIGPPVEQAWWAWDGRNVQYNLKRDGELIRDTWQVAISGGTPTLVDESSRAQLDAADPVFDARRTRAAFVRNGDIFVRDLRSGALTQVTRSEEAESRPQWSRDGNLVFRAGNDWYQWRAGQGTSQAAVLKAEKDPAAEPKDDDLRDRQLRLIQTLADDRAKREAAREQNLAWQAADPTRAPIATYMGDDLRIVDTALSPDARWLLVVTEPKNAENGQAGKMPKYVTESGYEEFEEARTRVGRKAPQGQRLWLVDVAGGTRSELSLNALPGIGKDPLADLRAKAKLEPLDGNRDVRVESEGGRRPAIHWRDDGSTAAVLLRAVDNKDRWIATVTPTRGRVESAALSVRHHLHDDAWINWGFNDFGWTPDGALWLLSEQSGYSHLYLADGNAAPRALTSGRWEVSSPVLGADGTTFYFTCNRQRPGDYEVCAVDRSGNVREITALDGVENFALSPDGGKVLVRYSASYLPPQLAVVDAGGGKATALTDTRTPEFKARQWIQPEMVQIPSSDGAGPIWGKYYGPATMEPGRRYPVVMFVHGAGYLQNVHGRYPVYFREQMFHNLLVQRGYVVLDLDYRGSEGYGRDWRTAIYRRMGTPELQDYLDGLAWLGANKQADVDRAGIYGGSYGGFMTFMALFKKPGVFKAGAALRPVTDWSQYNHEYTSNILNTPELDPEAYLASSPIEFADGLQDHLLIAHGMMDNNVFYKDSVMLAQRLIELRKDKWELASYPLERHGFVHADSWYDEYRRILELFEDTLKAPPAAR</sequence>
<gene>
    <name evidence="4" type="ORF">INQ41_01315</name>
</gene>
<dbReference type="SUPFAM" id="SSF53474">
    <property type="entry name" value="alpha/beta-Hydrolases"/>
    <property type="match status" value="1"/>
</dbReference>
<proteinExistence type="predicted"/>
<dbReference type="PANTHER" id="PTHR11731">
    <property type="entry name" value="PROTEASE FAMILY S9B,C DIPEPTIDYL-PEPTIDASE IV-RELATED"/>
    <property type="match status" value="1"/>
</dbReference>
<dbReference type="InterPro" id="IPR001375">
    <property type="entry name" value="Peptidase_S9_cat"/>
</dbReference>
<name>A0A7S6UGA5_9GAMM</name>
<dbReference type="Proteomes" id="UP000594059">
    <property type="component" value="Chromosome"/>
</dbReference>
<feature type="chain" id="PRO_5032780900" evidence="1">
    <location>
        <begin position="22"/>
        <end position="803"/>
    </location>
</feature>
<feature type="domain" description="Dipeptidylpeptidase IV N-terminal" evidence="3">
    <location>
        <begin position="347"/>
        <end position="510"/>
    </location>
</feature>
<feature type="domain" description="Peptidase S9 prolyl oligopeptidase catalytic" evidence="2">
    <location>
        <begin position="602"/>
        <end position="797"/>
    </location>
</feature>
<organism evidence="4 5">
    <name type="scientific">Novilysobacter ciconiae</name>
    <dbReference type="NCBI Taxonomy" id="2781022"/>
    <lineage>
        <taxon>Bacteria</taxon>
        <taxon>Pseudomonadati</taxon>
        <taxon>Pseudomonadota</taxon>
        <taxon>Gammaproteobacteria</taxon>
        <taxon>Lysobacterales</taxon>
        <taxon>Lysobacteraceae</taxon>
        <taxon>Novilysobacter</taxon>
    </lineage>
</organism>
<dbReference type="Pfam" id="PF00326">
    <property type="entry name" value="Peptidase_S9"/>
    <property type="match status" value="1"/>
</dbReference>
<reference evidence="4 5" key="1">
    <citation type="submission" date="2020-10" db="EMBL/GenBank/DDBJ databases">
        <title>complete genome sequencing of Lysobacter sp. H21R20.</title>
        <authorList>
            <person name="Bae J.-W."/>
            <person name="Lee S.-Y."/>
        </authorList>
    </citation>
    <scope>NUCLEOTIDE SEQUENCE [LARGE SCALE GENOMIC DNA]</scope>
    <source>
        <strain evidence="4 5">H21R20</strain>
    </source>
</reference>
<dbReference type="EMBL" id="CP063656">
    <property type="protein sequence ID" value="QOW19748.1"/>
    <property type="molecule type" value="Genomic_DNA"/>
</dbReference>
<feature type="signal peptide" evidence="1">
    <location>
        <begin position="1"/>
        <end position="21"/>
    </location>
</feature>
<dbReference type="SUPFAM" id="SSF82171">
    <property type="entry name" value="DPP6 N-terminal domain-like"/>
    <property type="match status" value="1"/>
</dbReference>
<protein>
    <submittedName>
        <fullName evidence="4">Prolyl oligopeptidase family serine peptidase</fullName>
    </submittedName>
</protein>
<keyword evidence="5" id="KW-1185">Reference proteome</keyword>
<dbReference type="Pfam" id="PF00930">
    <property type="entry name" value="DPPIV_N"/>
    <property type="match status" value="1"/>
</dbReference>